<dbReference type="InterPro" id="IPR014044">
    <property type="entry name" value="CAP_dom"/>
</dbReference>
<dbReference type="HOGENOM" id="CLU_1163023_0_0_1"/>
<dbReference type="VEuPathDB" id="FungiDB:HpaG807203"/>
<protein>
    <recommendedName>
        <fullName evidence="2">SCP domain-containing protein</fullName>
    </recommendedName>
</protein>
<accession>M4BLB8</accession>
<dbReference type="SUPFAM" id="SSF55797">
    <property type="entry name" value="PR-1-like"/>
    <property type="match status" value="1"/>
</dbReference>
<evidence type="ECO:0000313" key="3">
    <source>
        <dbReference type="EnsemblProtists" id="HpaP807203"/>
    </source>
</evidence>
<dbReference type="CDD" id="cd05379">
    <property type="entry name" value="CAP_bacterial"/>
    <property type="match status" value="1"/>
</dbReference>
<feature type="domain" description="SCP" evidence="2">
    <location>
        <begin position="26"/>
        <end position="143"/>
    </location>
</feature>
<feature type="compositionally biased region" description="Polar residues" evidence="1">
    <location>
        <begin position="200"/>
        <end position="212"/>
    </location>
</feature>
<dbReference type="STRING" id="559515.M4BLB8"/>
<feature type="compositionally biased region" description="Basic and acidic residues" evidence="1">
    <location>
        <begin position="173"/>
        <end position="186"/>
    </location>
</feature>
<dbReference type="AlphaFoldDB" id="M4BLB8"/>
<reference evidence="4" key="1">
    <citation type="journal article" date="2010" name="Science">
        <title>Signatures of adaptation to obligate biotrophy in the Hyaloperonospora arabidopsidis genome.</title>
        <authorList>
            <person name="Baxter L."/>
            <person name="Tripathy S."/>
            <person name="Ishaque N."/>
            <person name="Boot N."/>
            <person name="Cabral A."/>
            <person name="Kemen E."/>
            <person name="Thines M."/>
            <person name="Ah-Fong A."/>
            <person name="Anderson R."/>
            <person name="Badejoko W."/>
            <person name="Bittner-Eddy P."/>
            <person name="Boore J.L."/>
            <person name="Chibucos M.C."/>
            <person name="Coates M."/>
            <person name="Dehal P."/>
            <person name="Delehaunty K."/>
            <person name="Dong S."/>
            <person name="Downton P."/>
            <person name="Dumas B."/>
            <person name="Fabro G."/>
            <person name="Fronick C."/>
            <person name="Fuerstenberg S.I."/>
            <person name="Fulton L."/>
            <person name="Gaulin E."/>
            <person name="Govers F."/>
            <person name="Hughes L."/>
            <person name="Humphray S."/>
            <person name="Jiang R.H."/>
            <person name="Judelson H."/>
            <person name="Kamoun S."/>
            <person name="Kyung K."/>
            <person name="Meijer H."/>
            <person name="Minx P."/>
            <person name="Morris P."/>
            <person name="Nelson J."/>
            <person name="Phuntumart V."/>
            <person name="Qutob D."/>
            <person name="Rehmany A."/>
            <person name="Rougon-Cardoso A."/>
            <person name="Ryden P."/>
            <person name="Torto-Alalibo T."/>
            <person name="Studholme D."/>
            <person name="Wang Y."/>
            <person name="Win J."/>
            <person name="Wood J."/>
            <person name="Clifton S.W."/>
            <person name="Rogers J."/>
            <person name="Van den Ackerveken G."/>
            <person name="Jones J.D."/>
            <person name="McDowell J.M."/>
            <person name="Beynon J."/>
            <person name="Tyler B.M."/>
        </authorList>
    </citation>
    <scope>NUCLEOTIDE SEQUENCE [LARGE SCALE GENOMIC DNA]</scope>
    <source>
        <strain evidence="4">Emoy2</strain>
    </source>
</reference>
<dbReference type="Pfam" id="PF00188">
    <property type="entry name" value="CAP"/>
    <property type="match status" value="1"/>
</dbReference>
<name>M4BLB8_HYAAE</name>
<evidence type="ECO:0000259" key="2">
    <source>
        <dbReference type="Pfam" id="PF00188"/>
    </source>
</evidence>
<dbReference type="eggNOG" id="ENOG502S5RR">
    <property type="taxonomic scope" value="Eukaryota"/>
</dbReference>
<dbReference type="PANTHER" id="PTHR31157:SF1">
    <property type="entry name" value="SCP DOMAIN-CONTAINING PROTEIN"/>
    <property type="match status" value="1"/>
</dbReference>
<dbReference type="InParanoid" id="M4BLB8"/>
<feature type="compositionally biased region" description="Low complexity" evidence="1">
    <location>
        <begin position="222"/>
        <end position="232"/>
    </location>
</feature>
<dbReference type="Gene3D" id="3.40.33.10">
    <property type="entry name" value="CAP"/>
    <property type="match status" value="1"/>
</dbReference>
<dbReference type="PANTHER" id="PTHR31157">
    <property type="entry name" value="SCP DOMAIN-CONTAINING PROTEIN"/>
    <property type="match status" value="1"/>
</dbReference>
<evidence type="ECO:0000313" key="4">
    <source>
        <dbReference type="Proteomes" id="UP000011713"/>
    </source>
</evidence>
<sequence>MATASAFHADSHHRTLQAVNFRQELLDEINAVRKTHKLPELCINNQLMYAAQDHANDMAENNFVNSTSPDGSMPKDRALISGFVADDVTETVGAGFRTVSTIVAAWAKTNSAQSTLLSNCNVMGPGYAFDRTKKLVHFWAVDYSTGACGDGKAKGNSTSPSGSADDDDDDEAELKGDDAPPAEVEKTPANSPPAVENKTRSSGSGAPASSTKPADPTTPIDPVLRLRPLVLPRLKKRLA</sequence>
<dbReference type="EnsemblProtists" id="HpaT807203">
    <property type="protein sequence ID" value="HpaP807203"/>
    <property type="gene ID" value="HpaG807203"/>
</dbReference>
<keyword evidence="4" id="KW-1185">Reference proteome</keyword>
<proteinExistence type="predicted"/>
<feature type="region of interest" description="Disordered" evidence="1">
    <location>
        <begin position="149"/>
        <end position="239"/>
    </location>
</feature>
<dbReference type="InterPro" id="IPR035940">
    <property type="entry name" value="CAP_sf"/>
</dbReference>
<reference evidence="3" key="2">
    <citation type="submission" date="2015-06" db="UniProtKB">
        <authorList>
            <consortium name="EnsemblProtists"/>
        </authorList>
    </citation>
    <scope>IDENTIFICATION</scope>
    <source>
        <strain evidence="3">Emoy2</strain>
    </source>
</reference>
<dbReference type="Proteomes" id="UP000011713">
    <property type="component" value="Unassembled WGS sequence"/>
</dbReference>
<organism evidence="3 4">
    <name type="scientific">Hyaloperonospora arabidopsidis (strain Emoy2)</name>
    <name type="common">Downy mildew agent</name>
    <name type="synonym">Peronospora arabidopsidis</name>
    <dbReference type="NCBI Taxonomy" id="559515"/>
    <lineage>
        <taxon>Eukaryota</taxon>
        <taxon>Sar</taxon>
        <taxon>Stramenopiles</taxon>
        <taxon>Oomycota</taxon>
        <taxon>Peronosporomycetes</taxon>
        <taxon>Peronosporales</taxon>
        <taxon>Peronosporaceae</taxon>
        <taxon>Hyaloperonospora</taxon>
    </lineage>
</organism>
<dbReference type="OMA" id="IQANDMA"/>
<evidence type="ECO:0000256" key="1">
    <source>
        <dbReference type="SAM" id="MobiDB-lite"/>
    </source>
</evidence>
<dbReference type="EMBL" id="JH598375">
    <property type="status" value="NOT_ANNOTATED_CDS"/>
    <property type="molecule type" value="Genomic_DNA"/>
</dbReference>